<dbReference type="AlphaFoldDB" id="A0A5C3N3M3"/>
<organism evidence="5 6">
    <name type="scientific">Heliocybe sulcata</name>
    <dbReference type="NCBI Taxonomy" id="5364"/>
    <lineage>
        <taxon>Eukaryota</taxon>
        <taxon>Fungi</taxon>
        <taxon>Dikarya</taxon>
        <taxon>Basidiomycota</taxon>
        <taxon>Agaricomycotina</taxon>
        <taxon>Agaricomycetes</taxon>
        <taxon>Gloeophyllales</taxon>
        <taxon>Gloeophyllaceae</taxon>
        <taxon>Heliocybe</taxon>
    </lineage>
</organism>
<protein>
    <submittedName>
        <fullName evidence="5">Uncharacterized protein</fullName>
    </submittedName>
</protein>
<evidence type="ECO:0000313" key="5">
    <source>
        <dbReference type="EMBL" id="TFK50708.1"/>
    </source>
</evidence>
<reference evidence="5 6" key="1">
    <citation type="journal article" date="2019" name="Nat. Ecol. Evol.">
        <title>Megaphylogeny resolves global patterns of mushroom evolution.</title>
        <authorList>
            <person name="Varga T."/>
            <person name="Krizsan K."/>
            <person name="Foldi C."/>
            <person name="Dima B."/>
            <person name="Sanchez-Garcia M."/>
            <person name="Sanchez-Ramirez S."/>
            <person name="Szollosi G.J."/>
            <person name="Szarkandi J.G."/>
            <person name="Papp V."/>
            <person name="Albert L."/>
            <person name="Andreopoulos W."/>
            <person name="Angelini C."/>
            <person name="Antonin V."/>
            <person name="Barry K.W."/>
            <person name="Bougher N.L."/>
            <person name="Buchanan P."/>
            <person name="Buyck B."/>
            <person name="Bense V."/>
            <person name="Catcheside P."/>
            <person name="Chovatia M."/>
            <person name="Cooper J."/>
            <person name="Damon W."/>
            <person name="Desjardin D."/>
            <person name="Finy P."/>
            <person name="Geml J."/>
            <person name="Haridas S."/>
            <person name="Hughes K."/>
            <person name="Justo A."/>
            <person name="Karasinski D."/>
            <person name="Kautmanova I."/>
            <person name="Kiss B."/>
            <person name="Kocsube S."/>
            <person name="Kotiranta H."/>
            <person name="LaButti K.M."/>
            <person name="Lechner B.E."/>
            <person name="Liimatainen K."/>
            <person name="Lipzen A."/>
            <person name="Lukacs Z."/>
            <person name="Mihaltcheva S."/>
            <person name="Morgado L.N."/>
            <person name="Niskanen T."/>
            <person name="Noordeloos M.E."/>
            <person name="Ohm R.A."/>
            <person name="Ortiz-Santana B."/>
            <person name="Ovrebo C."/>
            <person name="Racz N."/>
            <person name="Riley R."/>
            <person name="Savchenko A."/>
            <person name="Shiryaev A."/>
            <person name="Soop K."/>
            <person name="Spirin V."/>
            <person name="Szebenyi C."/>
            <person name="Tomsovsky M."/>
            <person name="Tulloss R.E."/>
            <person name="Uehling J."/>
            <person name="Grigoriev I.V."/>
            <person name="Vagvolgyi C."/>
            <person name="Papp T."/>
            <person name="Martin F.M."/>
            <person name="Miettinen O."/>
            <person name="Hibbett D.S."/>
            <person name="Nagy L.G."/>
        </authorList>
    </citation>
    <scope>NUCLEOTIDE SEQUENCE [LARGE SCALE GENOMIC DNA]</scope>
    <source>
        <strain evidence="5 6">OMC1185</strain>
    </source>
</reference>
<name>A0A5C3N3M3_9AGAM</name>
<dbReference type="Gene3D" id="3.40.50.11350">
    <property type="match status" value="1"/>
</dbReference>
<keyword evidence="4" id="KW-0812">Transmembrane</keyword>
<feature type="transmembrane region" description="Helical" evidence="4">
    <location>
        <begin position="50"/>
        <end position="81"/>
    </location>
</feature>
<evidence type="ECO:0000256" key="4">
    <source>
        <dbReference type="SAM" id="Phobius"/>
    </source>
</evidence>
<gene>
    <name evidence="5" type="ORF">OE88DRAFT_1808951</name>
</gene>
<dbReference type="STRING" id="5364.A0A5C3N3M3"/>
<keyword evidence="4" id="KW-1133">Transmembrane helix</keyword>
<dbReference type="OrthoDB" id="2559662at2759"/>
<proteinExistence type="predicted"/>
<accession>A0A5C3N3M3</accession>
<dbReference type="Proteomes" id="UP000305948">
    <property type="component" value="Unassembled WGS sequence"/>
</dbReference>
<keyword evidence="2" id="KW-0294">Fucose metabolism</keyword>
<keyword evidence="1" id="KW-0808">Transferase</keyword>
<dbReference type="GO" id="GO:0006004">
    <property type="term" value="P:fucose metabolic process"/>
    <property type="evidence" value="ECO:0007669"/>
    <property type="project" value="UniProtKB-KW"/>
</dbReference>
<evidence type="ECO:0000256" key="3">
    <source>
        <dbReference type="ARBA" id="ARBA00023277"/>
    </source>
</evidence>
<dbReference type="Pfam" id="PF10250">
    <property type="entry name" value="O-FucT"/>
    <property type="match status" value="1"/>
</dbReference>
<dbReference type="InterPro" id="IPR019378">
    <property type="entry name" value="GDP-Fuc_O-FucTrfase"/>
</dbReference>
<keyword evidence="4" id="KW-0472">Membrane</keyword>
<evidence type="ECO:0000256" key="1">
    <source>
        <dbReference type="ARBA" id="ARBA00022679"/>
    </source>
</evidence>
<sequence length="487" mass="54221">MASWLNVLRRLAVDTSSPRSEEDYELLPSSNGSPAGAGARKWHQRRSARGLLYACLHLFTVRRLLILLVSVPLLLVLGVLWSGVPPSYADIRAFERNLPQHNVSLAVVAARTGHEPKYLRFPGHLWGHGLNNILQEILLMSQLAYLSNRSYVFEDYVWSKLPFPYTVYDFALRPTRMPINAFISGPSAGGPMPGGAQAVSAEFWESVCPKERRHVLSTEGAPSAELGAEGSALMEWWVERLKGVDESCVEIEQDSLKDPIFHRILFGTPQVLSLWPSLSASPVLTDFMWSPLVQSAILRNFPLLQPASAKALYSPGTLPGLVAVHLRRGDFKRHCARLSGWGSAYMGFNQFPALPDKFDPVPHNTSAPALLQYYLEHCLPEIPQIVERLHAVRAERPDLNRVYLLTNGWGWWLNRLKDALRKDGWADATSSLDIQLDAAQSYVGMAVDMAIAEKAEVFVGNGFSSLSSNIVMLRMAKGLEPSLNRFL</sequence>
<keyword evidence="3" id="KW-0119">Carbohydrate metabolism</keyword>
<evidence type="ECO:0000313" key="6">
    <source>
        <dbReference type="Proteomes" id="UP000305948"/>
    </source>
</evidence>
<keyword evidence="6" id="KW-1185">Reference proteome</keyword>
<evidence type="ECO:0000256" key="2">
    <source>
        <dbReference type="ARBA" id="ARBA00023253"/>
    </source>
</evidence>
<dbReference type="CDD" id="cd11296">
    <property type="entry name" value="O-FucT_like"/>
    <property type="match status" value="1"/>
</dbReference>
<dbReference type="GO" id="GO:0016740">
    <property type="term" value="F:transferase activity"/>
    <property type="evidence" value="ECO:0007669"/>
    <property type="project" value="UniProtKB-KW"/>
</dbReference>
<dbReference type="EMBL" id="ML213513">
    <property type="protein sequence ID" value="TFK50708.1"/>
    <property type="molecule type" value="Genomic_DNA"/>
</dbReference>